<evidence type="ECO:0000313" key="2">
    <source>
        <dbReference type="EMBL" id="PKS12563.1"/>
    </source>
</evidence>
<dbReference type="EMBL" id="NLAX01000003">
    <property type="protein sequence ID" value="PKS12563.1"/>
    <property type="molecule type" value="Genomic_DNA"/>
</dbReference>
<feature type="compositionally biased region" description="Basic and acidic residues" evidence="1">
    <location>
        <begin position="147"/>
        <end position="159"/>
    </location>
</feature>
<dbReference type="VEuPathDB" id="FungiDB:jhhlp_000771"/>
<dbReference type="AlphaFoldDB" id="A0A2N3NJF4"/>
<protein>
    <submittedName>
        <fullName evidence="2">Uncharacterized protein</fullName>
    </submittedName>
</protein>
<dbReference type="STRING" id="41688.A0A2N3NJF4"/>
<keyword evidence="3" id="KW-1185">Reference proteome</keyword>
<dbReference type="OrthoDB" id="3182339at2759"/>
<accession>A0A2N3NJF4</accession>
<gene>
    <name evidence="2" type="ORF">jhhlp_000771</name>
</gene>
<name>A0A2N3NJF4_9PEZI</name>
<comment type="caution">
    <text evidence="2">The sequence shown here is derived from an EMBL/GenBank/DDBJ whole genome shotgun (WGS) entry which is preliminary data.</text>
</comment>
<proteinExistence type="predicted"/>
<reference evidence="2 3" key="1">
    <citation type="journal article" date="2017" name="G3 (Bethesda)">
        <title>First Draft Genome Sequence of the Pathogenic Fungus Lomentospora prolificans (Formerly Scedosporium prolificans).</title>
        <authorList>
            <person name="Luo R."/>
            <person name="Zimin A."/>
            <person name="Workman R."/>
            <person name="Fan Y."/>
            <person name="Pertea G."/>
            <person name="Grossman N."/>
            <person name="Wear M.P."/>
            <person name="Jia B."/>
            <person name="Miller H."/>
            <person name="Casadevall A."/>
            <person name="Timp W."/>
            <person name="Zhang S.X."/>
            <person name="Salzberg S.L."/>
        </authorList>
    </citation>
    <scope>NUCLEOTIDE SEQUENCE [LARGE SCALE GENOMIC DNA]</scope>
    <source>
        <strain evidence="2 3">JHH-5317</strain>
    </source>
</reference>
<evidence type="ECO:0000256" key="1">
    <source>
        <dbReference type="SAM" id="MobiDB-lite"/>
    </source>
</evidence>
<organism evidence="2 3">
    <name type="scientific">Lomentospora prolificans</name>
    <dbReference type="NCBI Taxonomy" id="41688"/>
    <lineage>
        <taxon>Eukaryota</taxon>
        <taxon>Fungi</taxon>
        <taxon>Dikarya</taxon>
        <taxon>Ascomycota</taxon>
        <taxon>Pezizomycotina</taxon>
        <taxon>Sordariomycetes</taxon>
        <taxon>Hypocreomycetidae</taxon>
        <taxon>Microascales</taxon>
        <taxon>Microascaceae</taxon>
        <taxon>Lomentospora</taxon>
    </lineage>
</organism>
<sequence length="421" mass="47870">MRKLGHGQSVVFCVPREIRTKIGQLLYEGGNNYDNYEIKVADILIWSICETWISLQRGVQLWAAQGWRHQKHQRLWYSFTQNRDSLTSEQAREFLEDEAQTILQRYRPDLRRARTTYRKPGPINDRLRDFGMSTTNAAALNEEQERELDPETERERQLERPGPTVPAAHRIHPHIRQFIINGTVVRNSTSYMRAFDSLSNTTMAKEFGMPNIPKTFAAKLLVSRDFSQTVKIAAGLGISPADYLRPVQWILTNKGQNGETFMIIISPFEANNLIDIVAQSKATRLHLYCPRVNSAFPSLDDLRLFAYPEPSGAPIPQGLTTGLNLFAGQLYFNDYEMYTAACRFLGLSWQKAEDGEVLGSDGFIEKDVWGRTGGESGFLKSPVKFMRDLMEIRVGSQSSPRTHVGAMLGNRLLSKEDFKIA</sequence>
<evidence type="ECO:0000313" key="3">
    <source>
        <dbReference type="Proteomes" id="UP000233524"/>
    </source>
</evidence>
<dbReference type="Proteomes" id="UP000233524">
    <property type="component" value="Unassembled WGS sequence"/>
</dbReference>
<dbReference type="InParanoid" id="A0A2N3NJF4"/>
<feature type="region of interest" description="Disordered" evidence="1">
    <location>
        <begin position="138"/>
        <end position="167"/>
    </location>
</feature>